<dbReference type="AlphaFoldDB" id="A0A4C1URN8"/>
<dbReference type="EMBL" id="BGZK01000212">
    <property type="protein sequence ID" value="GBP28880.1"/>
    <property type="molecule type" value="Genomic_DNA"/>
</dbReference>
<reference evidence="2 3" key="1">
    <citation type="journal article" date="2019" name="Commun. Biol.">
        <title>The bagworm genome reveals a unique fibroin gene that provides high tensile strength.</title>
        <authorList>
            <person name="Kono N."/>
            <person name="Nakamura H."/>
            <person name="Ohtoshi R."/>
            <person name="Tomita M."/>
            <person name="Numata K."/>
            <person name="Arakawa K."/>
        </authorList>
    </citation>
    <scope>NUCLEOTIDE SEQUENCE [LARGE SCALE GENOMIC DNA]</scope>
</reference>
<feature type="region of interest" description="Disordered" evidence="1">
    <location>
        <begin position="58"/>
        <end position="77"/>
    </location>
</feature>
<evidence type="ECO:0000313" key="2">
    <source>
        <dbReference type="EMBL" id="GBP28880.1"/>
    </source>
</evidence>
<comment type="caution">
    <text evidence="2">The sequence shown here is derived from an EMBL/GenBank/DDBJ whole genome shotgun (WGS) entry which is preliminary data.</text>
</comment>
<keyword evidence="3" id="KW-1185">Reference proteome</keyword>
<organism evidence="2 3">
    <name type="scientific">Eumeta variegata</name>
    <name type="common">Bagworm moth</name>
    <name type="synonym">Eumeta japonica</name>
    <dbReference type="NCBI Taxonomy" id="151549"/>
    <lineage>
        <taxon>Eukaryota</taxon>
        <taxon>Metazoa</taxon>
        <taxon>Ecdysozoa</taxon>
        <taxon>Arthropoda</taxon>
        <taxon>Hexapoda</taxon>
        <taxon>Insecta</taxon>
        <taxon>Pterygota</taxon>
        <taxon>Neoptera</taxon>
        <taxon>Endopterygota</taxon>
        <taxon>Lepidoptera</taxon>
        <taxon>Glossata</taxon>
        <taxon>Ditrysia</taxon>
        <taxon>Tineoidea</taxon>
        <taxon>Psychidae</taxon>
        <taxon>Oiketicinae</taxon>
        <taxon>Eumeta</taxon>
    </lineage>
</organism>
<gene>
    <name evidence="2" type="ORF">EVAR_24556_1</name>
</gene>
<evidence type="ECO:0000313" key="3">
    <source>
        <dbReference type="Proteomes" id="UP000299102"/>
    </source>
</evidence>
<proteinExistence type="predicted"/>
<name>A0A4C1URN8_EUMVA</name>
<protein>
    <submittedName>
        <fullName evidence="2">Uncharacterized protein</fullName>
    </submittedName>
</protein>
<evidence type="ECO:0000256" key="1">
    <source>
        <dbReference type="SAM" id="MobiDB-lite"/>
    </source>
</evidence>
<dbReference type="Proteomes" id="UP000299102">
    <property type="component" value="Unassembled WGS sequence"/>
</dbReference>
<sequence>MRSTRVGFKTVDNGERKPTLLILLLRPIQYLTAYKRPWTSYGKRVLYGLCPRPGLTGVRDSTSMGTSHAVEDSRGSPPMFELRHGVSLHR</sequence>
<accession>A0A4C1URN8</accession>